<feature type="domain" description="C2H2-type" evidence="9">
    <location>
        <begin position="219"/>
        <end position="247"/>
    </location>
</feature>
<evidence type="ECO:0000256" key="5">
    <source>
        <dbReference type="ARBA" id="ARBA00022833"/>
    </source>
</evidence>
<evidence type="ECO:0000313" key="10">
    <source>
        <dbReference type="EMBL" id="KAF6027704.1"/>
    </source>
</evidence>
<dbReference type="AlphaFoldDB" id="A0A7J7JPZ3"/>
<feature type="domain" description="C2H2-type" evidence="9">
    <location>
        <begin position="135"/>
        <end position="162"/>
    </location>
</feature>
<dbReference type="FunFam" id="3.30.160.60:FF:002104">
    <property type="entry name" value="Si:ch211-266d19.4"/>
    <property type="match status" value="1"/>
</dbReference>
<feature type="domain" description="C2H2-type" evidence="9">
    <location>
        <begin position="191"/>
        <end position="218"/>
    </location>
</feature>
<keyword evidence="4 8" id="KW-0863">Zinc-finger</keyword>
<dbReference type="Pfam" id="PF00096">
    <property type="entry name" value="zf-C2H2"/>
    <property type="match status" value="5"/>
</dbReference>
<dbReference type="FunFam" id="3.30.160.60:FF:000100">
    <property type="entry name" value="Zinc finger 45-like"/>
    <property type="match status" value="1"/>
</dbReference>
<feature type="domain" description="C2H2-type" evidence="9">
    <location>
        <begin position="107"/>
        <end position="134"/>
    </location>
</feature>
<evidence type="ECO:0000259" key="9">
    <source>
        <dbReference type="PROSITE" id="PS50157"/>
    </source>
</evidence>
<dbReference type="GO" id="GO:0000978">
    <property type="term" value="F:RNA polymerase II cis-regulatory region sequence-specific DNA binding"/>
    <property type="evidence" value="ECO:0007669"/>
    <property type="project" value="TreeGrafter"/>
</dbReference>
<dbReference type="OrthoDB" id="3565419at2759"/>
<name>A0A7J7JPZ3_BUGNE</name>
<keyword evidence="11" id="KW-1185">Reference proteome</keyword>
<dbReference type="PANTHER" id="PTHR23235">
    <property type="entry name" value="KRUEPPEL-LIKE TRANSCRIPTION FACTOR"/>
    <property type="match status" value="1"/>
</dbReference>
<keyword evidence="5" id="KW-0862">Zinc</keyword>
<evidence type="ECO:0000313" key="11">
    <source>
        <dbReference type="Proteomes" id="UP000593567"/>
    </source>
</evidence>
<dbReference type="EMBL" id="VXIV02002041">
    <property type="protein sequence ID" value="KAF6027704.1"/>
    <property type="molecule type" value="Genomic_DNA"/>
</dbReference>
<dbReference type="PROSITE" id="PS00028">
    <property type="entry name" value="ZINC_FINGER_C2H2_1"/>
    <property type="match status" value="1"/>
</dbReference>
<evidence type="ECO:0000256" key="4">
    <source>
        <dbReference type="ARBA" id="ARBA00022771"/>
    </source>
</evidence>
<dbReference type="SMART" id="SM00355">
    <property type="entry name" value="ZnF_C2H2"/>
    <property type="match status" value="5"/>
</dbReference>
<proteinExistence type="predicted"/>
<reference evidence="10" key="1">
    <citation type="submission" date="2020-06" db="EMBL/GenBank/DDBJ databases">
        <title>Draft genome of Bugula neritina, a colonial animal packing powerful symbionts and potential medicines.</title>
        <authorList>
            <person name="Rayko M."/>
        </authorList>
    </citation>
    <scope>NUCLEOTIDE SEQUENCE [LARGE SCALE GENOMIC DNA]</scope>
    <source>
        <strain evidence="10">Kwan_BN1</strain>
    </source>
</reference>
<evidence type="ECO:0000256" key="8">
    <source>
        <dbReference type="PROSITE-ProRule" id="PRU00042"/>
    </source>
</evidence>
<keyword evidence="3" id="KW-0677">Repeat</keyword>
<evidence type="ECO:0000256" key="1">
    <source>
        <dbReference type="ARBA" id="ARBA00004123"/>
    </source>
</evidence>
<comment type="subcellular location">
    <subcellularLocation>
        <location evidence="1">Nucleus</location>
    </subcellularLocation>
</comment>
<evidence type="ECO:0000256" key="2">
    <source>
        <dbReference type="ARBA" id="ARBA00022723"/>
    </source>
</evidence>
<organism evidence="10 11">
    <name type="scientific">Bugula neritina</name>
    <name type="common">Brown bryozoan</name>
    <name type="synonym">Sertularia neritina</name>
    <dbReference type="NCBI Taxonomy" id="10212"/>
    <lineage>
        <taxon>Eukaryota</taxon>
        <taxon>Metazoa</taxon>
        <taxon>Spiralia</taxon>
        <taxon>Lophotrochozoa</taxon>
        <taxon>Bryozoa</taxon>
        <taxon>Gymnolaemata</taxon>
        <taxon>Cheilostomatida</taxon>
        <taxon>Flustrina</taxon>
        <taxon>Buguloidea</taxon>
        <taxon>Bugulidae</taxon>
        <taxon>Bugula</taxon>
    </lineage>
</organism>
<evidence type="ECO:0000256" key="3">
    <source>
        <dbReference type="ARBA" id="ARBA00022737"/>
    </source>
</evidence>
<dbReference type="SUPFAM" id="SSF57667">
    <property type="entry name" value="beta-beta-alpha zinc fingers"/>
    <property type="match status" value="3"/>
</dbReference>
<dbReference type="GO" id="GO:0008270">
    <property type="term" value="F:zinc ion binding"/>
    <property type="evidence" value="ECO:0007669"/>
    <property type="project" value="UniProtKB-KW"/>
</dbReference>
<keyword evidence="2" id="KW-0479">Metal-binding</keyword>
<feature type="domain" description="C2H2-type" evidence="9">
    <location>
        <begin position="163"/>
        <end position="190"/>
    </location>
</feature>
<evidence type="ECO:0000256" key="7">
    <source>
        <dbReference type="ARBA" id="ARBA00023242"/>
    </source>
</evidence>
<dbReference type="FunFam" id="3.30.160.60:FF:000630">
    <property type="entry name" value="Zinc finger protein 180"/>
    <property type="match status" value="1"/>
</dbReference>
<dbReference type="GO" id="GO:0005634">
    <property type="term" value="C:nucleus"/>
    <property type="evidence" value="ECO:0007669"/>
    <property type="project" value="UniProtKB-SubCell"/>
</dbReference>
<dbReference type="FunFam" id="3.30.160.60:FF:000614">
    <property type="entry name" value="Zinc finger protein 142"/>
    <property type="match status" value="1"/>
</dbReference>
<dbReference type="Proteomes" id="UP000593567">
    <property type="component" value="Unassembled WGS sequence"/>
</dbReference>
<dbReference type="InterPro" id="IPR036236">
    <property type="entry name" value="Znf_C2H2_sf"/>
</dbReference>
<protein>
    <recommendedName>
        <fullName evidence="9">C2H2-type domain-containing protein</fullName>
    </recommendedName>
</protein>
<gene>
    <name evidence="10" type="ORF">EB796_013988</name>
</gene>
<evidence type="ECO:0000256" key="6">
    <source>
        <dbReference type="ARBA" id="ARBA00023125"/>
    </source>
</evidence>
<dbReference type="PANTHER" id="PTHR23235:SF120">
    <property type="entry name" value="KRUPPEL-LIKE FACTOR 15"/>
    <property type="match status" value="1"/>
</dbReference>
<dbReference type="FunFam" id="3.30.160.60:FF:000597">
    <property type="entry name" value="zinc finger protein 236 isoform X3"/>
    <property type="match status" value="1"/>
</dbReference>
<dbReference type="GO" id="GO:0000981">
    <property type="term" value="F:DNA-binding transcription factor activity, RNA polymerase II-specific"/>
    <property type="evidence" value="ECO:0007669"/>
    <property type="project" value="TreeGrafter"/>
</dbReference>
<keyword evidence="7" id="KW-0539">Nucleus</keyword>
<accession>A0A7J7JPZ3</accession>
<comment type="caution">
    <text evidence="10">The sequence shown here is derived from an EMBL/GenBank/DDBJ whole genome shotgun (WGS) entry which is preliminary data.</text>
</comment>
<keyword evidence="6" id="KW-0238">DNA-binding</keyword>
<dbReference type="InterPro" id="IPR013087">
    <property type="entry name" value="Znf_C2H2_type"/>
</dbReference>
<dbReference type="PROSITE" id="PS50157">
    <property type="entry name" value="ZINC_FINGER_C2H2_2"/>
    <property type="match status" value="5"/>
</dbReference>
<dbReference type="Gene3D" id="3.30.160.60">
    <property type="entry name" value="Classic Zinc Finger"/>
    <property type="match status" value="5"/>
</dbReference>
<sequence length="247" mass="28332">MFQSPTQKNSNTNTVHYMWVHKITVTSLSLQNADADTNEQLDRSFESEDLDWLENCHSDDDHNEETIPVKERRILKPKAEEKSSSPVELEAPRTIECGDQKGSEKKYNCTLCEFRSAYSSSLKRHLRTHSGEKPYNCTLCEFKSATSSNLKNHLRTHSGEKPYNCTLCEFRCAQSSDLQNHLRTHSGKKPYNCTLCEFRSATSSSLKRHLRTHSGEKPYNCTLCEFRSATSSNLKKHIRAQHADEKP</sequence>